<accession>A0ABS3N848</accession>
<gene>
    <name evidence="1" type="ORF">I7822_22120</name>
</gene>
<name>A0ABS3N848_9BACI</name>
<organism evidence="1 2">
    <name type="scientific">Metabacillus bambusae</name>
    <dbReference type="NCBI Taxonomy" id="2795218"/>
    <lineage>
        <taxon>Bacteria</taxon>
        <taxon>Bacillati</taxon>
        <taxon>Bacillota</taxon>
        <taxon>Bacilli</taxon>
        <taxon>Bacillales</taxon>
        <taxon>Bacillaceae</taxon>
        <taxon>Metabacillus</taxon>
    </lineage>
</organism>
<dbReference type="Proteomes" id="UP000663981">
    <property type="component" value="Unassembled WGS sequence"/>
</dbReference>
<evidence type="ECO:0008006" key="3">
    <source>
        <dbReference type="Google" id="ProtNLM"/>
    </source>
</evidence>
<comment type="caution">
    <text evidence="1">The sequence shown here is derived from an EMBL/GenBank/DDBJ whole genome shotgun (WGS) entry which is preliminary data.</text>
</comment>
<dbReference type="EMBL" id="JAGDEL010000022">
    <property type="protein sequence ID" value="MBO1514325.1"/>
    <property type="molecule type" value="Genomic_DNA"/>
</dbReference>
<proteinExistence type="predicted"/>
<dbReference type="SUPFAM" id="SSF57938">
    <property type="entry name" value="DnaJ/Hsp40 cysteine-rich domain"/>
    <property type="match status" value="1"/>
</dbReference>
<dbReference type="InterPro" id="IPR036410">
    <property type="entry name" value="HSP_DnaJ_Cys-rich_dom_sf"/>
</dbReference>
<reference evidence="1 2" key="1">
    <citation type="submission" date="2021-03" db="EMBL/GenBank/DDBJ databases">
        <title>Whole genome sequence of Metabacillus bambusae BG109.</title>
        <authorList>
            <person name="Jeong J.W."/>
        </authorList>
    </citation>
    <scope>NUCLEOTIDE SEQUENCE [LARGE SCALE GENOMIC DNA]</scope>
    <source>
        <strain evidence="1 2">BG109</strain>
    </source>
</reference>
<sequence length="58" mass="6152">MTCKSCDGSRLINCQNCSGEGFDFGNHKCDSCSGEGVITCSTCEGKGSIGFFKWLKSS</sequence>
<evidence type="ECO:0000313" key="2">
    <source>
        <dbReference type="Proteomes" id="UP000663981"/>
    </source>
</evidence>
<dbReference type="RefSeq" id="WP_207981247.1">
    <property type="nucleotide sequence ID" value="NZ_JAGDEL010000022.1"/>
</dbReference>
<keyword evidence="2" id="KW-1185">Reference proteome</keyword>
<protein>
    <recommendedName>
        <fullName evidence="3">Molecular chaperone DnaJ</fullName>
    </recommendedName>
</protein>
<evidence type="ECO:0000313" key="1">
    <source>
        <dbReference type="EMBL" id="MBO1514325.1"/>
    </source>
</evidence>